<feature type="transmembrane region" description="Helical" evidence="5">
    <location>
        <begin position="208"/>
        <end position="228"/>
    </location>
</feature>
<feature type="transmembrane region" description="Helical" evidence="5">
    <location>
        <begin position="316"/>
        <end position="333"/>
    </location>
</feature>
<feature type="transmembrane region" description="Helical" evidence="5">
    <location>
        <begin position="248"/>
        <end position="269"/>
    </location>
</feature>
<comment type="subcellular location">
    <subcellularLocation>
        <location evidence="1">Cell membrane</location>
        <topology evidence="1">Multi-pass membrane protein</topology>
    </subcellularLocation>
</comment>
<keyword evidence="2 5" id="KW-0812">Transmembrane</keyword>
<evidence type="ECO:0000256" key="3">
    <source>
        <dbReference type="ARBA" id="ARBA00022989"/>
    </source>
</evidence>
<organism evidence="7 8">
    <name type="scientific">Candidatus Dehalogenimonas loeffleri</name>
    <dbReference type="NCBI Taxonomy" id="3127115"/>
    <lineage>
        <taxon>Bacteria</taxon>
        <taxon>Bacillati</taxon>
        <taxon>Chloroflexota</taxon>
        <taxon>Dehalococcoidia</taxon>
        <taxon>Dehalococcoidales</taxon>
        <taxon>Dehalococcoidaceae</taxon>
        <taxon>Dehalogenimonas</taxon>
    </lineage>
</organism>
<evidence type="ECO:0000256" key="4">
    <source>
        <dbReference type="ARBA" id="ARBA00023136"/>
    </source>
</evidence>
<keyword evidence="4 5" id="KW-0472">Membrane</keyword>
<keyword evidence="3 5" id="KW-1133">Transmembrane helix</keyword>
<dbReference type="PANTHER" id="PTHR42718">
    <property type="entry name" value="MAJOR FACILITATOR SUPERFAMILY MULTIDRUG TRANSPORTER MFSC"/>
    <property type="match status" value="1"/>
</dbReference>
<gene>
    <name evidence="7" type="ORF">V8247_02725</name>
</gene>
<feature type="transmembrane region" description="Helical" evidence="5">
    <location>
        <begin position="86"/>
        <end position="108"/>
    </location>
</feature>
<evidence type="ECO:0000256" key="1">
    <source>
        <dbReference type="ARBA" id="ARBA00004651"/>
    </source>
</evidence>
<evidence type="ECO:0000259" key="6">
    <source>
        <dbReference type="PROSITE" id="PS50850"/>
    </source>
</evidence>
<dbReference type="SUPFAM" id="SSF103473">
    <property type="entry name" value="MFS general substrate transporter"/>
    <property type="match status" value="1"/>
</dbReference>
<feature type="domain" description="Major facilitator superfamily (MFS) profile" evidence="6">
    <location>
        <begin position="1"/>
        <end position="477"/>
    </location>
</feature>
<evidence type="ECO:0000256" key="2">
    <source>
        <dbReference type="ARBA" id="ARBA00022692"/>
    </source>
</evidence>
<feature type="transmembrane region" description="Helical" evidence="5">
    <location>
        <begin position="289"/>
        <end position="307"/>
    </location>
</feature>
<feature type="transmembrane region" description="Helical" evidence="5">
    <location>
        <begin position="462"/>
        <end position="482"/>
    </location>
</feature>
<dbReference type="PROSITE" id="PS50850">
    <property type="entry name" value="MFS"/>
    <property type="match status" value="1"/>
</dbReference>
<dbReference type="EMBL" id="CP146612">
    <property type="protein sequence ID" value="WWX26278.1"/>
    <property type="molecule type" value="Genomic_DNA"/>
</dbReference>
<feature type="transmembrane region" description="Helical" evidence="5">
    <location>
        <begin position="382"/>
        <end position="403"/>
    </location>
</feature>
<evidence type="ECO:0000256" key="5">
    <source>
        <dbReference type="SAM" id="Phobius"/>
    </source>
</evidence>
<name>A0ABZ2J7M8_9CHLR</name>
<dbReference type="CDD" id="cd17321">
    <property type="entry name" value="MFS_MMR_MDR_like"/>
    <property type="match status" value="1"/>
</dbReference>
<dbReference type="Proteomes" id="UP001375370">
    <property type="component" value="Chromosome"/>
</dbReference>
<dbReference type="Gene3D" id="1.20.1720.10">
    <property type="entry name" value="Multidrug resistance protein D"/>
    <property type="match status" value="1"/>
</dbReference>
<accession>A0ABZ2J7M8</accession>
<dbReference type="PANTHER" id="PTHR42718:SF42">
    <property type="entry name" value="EXPORT PROTEIN"/>
    <property type="match status" value="1"/>
</dbReference>
<sequence>MLASSSSFILWSSVSIALPAIQESFGSNVAGLQWVVNAHLLTLAALLLIGGALGDRYGRRKIFLIGMSVFAAGAIASGFASSISQLILLQALQGVGSALMVPQSLAIINVCFRDTERGRAIGLWAGVSGGIAALGPWLGGWLVETSGWPVVFWMVLPVIGLAMVVTVRFVPENQERAAKKLDWPGTIFIFLGLLGIAFGLIAGPNSGWGSPLVLSSLFLGGASLFAFIIMEKRTSAPLIPLGLFKNPLVFGANVVTLLLYFAFNGVILFSVLNLQQIQGYSPSQTGLGLLPPTIIITLLAAPAGALADKFGPRPQMIGGPLVAGLGIALLMTGGTDAAYFRHFLPGLIVIGIGMAMVIAPLTKSALTVNPGSSGAASGVNNAIARTAGLLAVAVLGAFMLLIFTPTLRQTIQSSALSPTQQTAILSQSDRLGGIVIPADFSESAKAASQNAISGSYIISFRWTMGLCFLLVLSASAVSYYTIEWKNQYGNRIYTDRE</sequence>
<feature type="transmembrane region" description="Helical" evidence="5">
    <location>
        <begin position="62"/>
        <end position="80"/>
    </location>
</feature>
<dbReference type="Gene3D" id="1.20.1250.20">
    <property type="entry name" value="MFS general substrate transporter like domains"/>
    <property type="match status" value="1"/>
</dbReference>
<dbReference type="InterPro" id="IPR020846">
    <property type="entry name" value="MFS_dom"/>
</dbReference>
<evidence type="ECO:0000313" key="7">
    <source>
        <dbReference type="EMBL" id="WWX26278.1"/>
    </source>
</evidence>
<feature type="transmembrane region" description="Helical" evidence="5">
    <location>
        <begin position="183"/>
        <end position="202"/>
    </location>
</feature>
<feature type="transmembrane region" description="Helical" evidence="5">
    <location>
        <begin position="36"/>
        <end position="55"/>
    </location>
</feature>
<feature type="transmembrane region" description="Helical" evidence="5">
    <location>
        <begin position="120"/>
        <end position="138"/>
    </location>
</feature>
<reference evidence="7 8" key="1">
    <citation type="submission" date="2024-03" db="EMBL/GenBank/DDBJ databases">
        <title>A Dehalogenimonas Isolated from Estuarine Sediments Dihaloeliminates Chlorinated Alkanes.</title>
        <authorList>
            <person name="Yang Y."/>
            <person name="Wang H."/>
        </authorList>
    </citation>
    <scope>NUCLEOTIDE SEQUENCE [LARGE SCALE GENOMIC DNA]</scope>
    <source>
        <strain evidence="7 8">W</strain>
    </source>
</reference>
<feature type="transmembrane region" description="Helical" evidence="5">
    <location>
        <begin position="150"/>
        <end position="171"/>
    </location>
</feature>
<proteinExistence type="predicted"/>
<dbReference type="InterPro" id="IPR036259">
    <property type="entry name" value="MFS_trans_sf"/>
</dbReference>
<dbReference type="Pfam" id="PF07690">
    <property type="entry name" value="MFS_1"/>
    <property type="match status" value="1"/>
</dbReference>
<dbReference type="RefSeq" id="WP_338739289.1">
    <property type="nucleotide sequence ID" value="NZ_CP146612.1"/>
</dbReference>
<keyword evidence="8" id="KW-1185">Reference proteome</keyword>
<feature type="transmembrane region" description="Helical" evidence="5">
    <location>
        <begin position="339"/>
        <end position="361"/>
    </location>
</feature>
<dbReference type="InterPro" id="IPR011701">
    <property type="entry name" value="MFS"/>
</dbReference>
<evidence type="ECO:0000313" key="8">
    <source>
        <dbReference type="Proteomes" id="UP001375370"/>
    </source>
</evidence>
<protein>
    <submittedName>
        <fullName evidence="7">MFS transporter</fullName>
    </submittedName>
</protein>